<dbReference type="Proteomes" id="UP000058857">
    <property type="component" value="Chromosome 1"/>
</dbReference>
<keyword evidence="1" id="KW-0812">Transmembrane</keyword>
<dbReference type="AlphaFoldDB" id="A0A0S2IT56"/>
<evidence type="ECO:0000313" key="3">
    <source>
        <dbReference type="Proteomes" id="UP000058857"/>
    </source>
</evidence>
<name>A0A0S2IT56_LEPBO</name>
<evidence type="ECO:0000313" key="2">
    <source>
        <dbReference type="EMBL" id="ALO26841.1"/>
    </source>
</evidence>
<accession>A0A0S2IT56</accession>
<keyword evidence="1" id="KW-0472">Membrane</keyword>
<dbReference type="EMBL" id="CP012029">
    <property type="protein sequence ID" value="ALO26841.1"/>
    <property type="molecule type" value="Genomic_DNA"/>
</dbReference>
<keyword evidence="1" id="KW-1133">Transmembrane helix</keyword>
<protein>
    <submittedName>
        <fullName evidence="2">Uncharacterized protein</fullName>
    </submittedName>
</protein>
<feature type="transmembrane region" description="Helical" evidence="1">
    <location>
        <begin position="13"/>
        <end position="31"/>
    </location>
</feature>
<reference evidence="2 3" key="1">
    <citation type="journal article" date="2015" name="PLoS Negl. Trop. Dis.">
        <title>Distribution of Plasmids in Distinct Leptospira Pathogenic Species.</title>
        <authorList>
            <person name="Wang Y."/>
            <person name="Zhuang X."/>
            <person name="Zhong Y."/>
            <person name="Zhang C."/>
            <person name="Zhang Y."/>
            <person name="Zeng L."/>
            <person name="Zhu Y."/>
            <person name="He P."/>
            <person name="Dong K."/>
            <person name="Pal U."/>
            <person name="Guo X."/>
            <person name="Qin J."/>
        </authorList>
    </citation>
    <scope>NUCLEOTIDE SEQUENCE [LARGE SCALE GENOMIC DNA]</scope>
    <source>
        <strain evidence="2 3">56604</strain>
    </source>
</reference>
<proteinExistence type="predicted"/>
<gene>
    <name evidence="2" type="ORF">LBBP_02614</name>
</gene>
<sequence length="37" mass="4254">MIKIGDASTRAEYSNSIKFFTGVFFCVYFRLGKTKQV</sequence>
<evidence type="ECO:0000256" key="1">
    <source>
        <dbReference type="SAM" id="Phobius"/>
    </source>
</evidence>
<organism evidence="2">
    <name type="scientific">Leptospira borgpetersenii serovar Ballum</name>
    <dbReference type="NCBI Taxonomy" id="280505"/>
    <lineage>
        <taxon>Bacteria</taxon>
        <taxon>Pseudomonadati</taxon>
        <taxon>Spirochaetota</taxon>
        <taxon>Spirochaetia</taxon>
        <taxon>Leptospirales</taxon>
        <taxon>Leptospiraceae</taxon>
        <taxon>Leptospira</taxon>
    </lineage>
</organism>